<dbReference type="SMR" id="A0A0D3DGQ0"/>
<dbReference type="KEGG" id="boe:106305657"/>
<evidence type="ECO:0000313" key="8">
    <source>
        <dbReference type="Proteomes" id="UP000032141"/>
    </source>
</evidence>
<dbReference type="AlphaFoldDB" id="A0A0D3DGQ0"/>
<keyword evidence="5 6" id="KW-0732">Signal</keyword>
<accession>A0A0D3DGQ0</accession>
<dbReference type="PANTHER" id="PTHR31232:SF156">
    <property type="entry name" value="PLANT SELF-INCOMPATIBILITY PROTEIN S1 FAMILY-RELATED"/>
    <property type="match status" value="1"/>
</dbReference>
<feature type="signal peptide" evidence="6">
    <location>
        <begin position="1"/>
        <end position="18"/>
    </location>
</feature>
<dbReference type="GO" id="GO:0060320">
    <property type="term" value="P:rejection of self pollen"/>
    <property type="evidence" value="ECO:0007669"/>
    <property type="project" value="UniProtKB-KW"/>
</dbReference>
<evidence type="ECO:0000256" key="3">
    <source>
        <dbReference type="ARBA" id="ARBA00022471"/>
    </source>
</evidence>
<protein>
    <recommendedName>
        <fullName evidence="6">S-protein homolog</fullName>
    </recommendedName>
</protein>
<dbReference type="OMA" id="AISPIWC"/>
<comment type="subcellular location">
    <subcellularLocation>
        <location evidence="1 6">Secreted</location>
    </subcellularLocation>
</comment>
<dbReference type="InterPro" id="IPR010264">
    <property type="entry name" value="Self-incomp_S1"/>
</dbReference>
<evidence type="ECO:0000256" key="6">
    <source>
        <dbReference type="RuleBase" id="RU367044"/>
    </source>
</evidence>
<dbReference type="OrthoDB" id="1727555at2759"/>
<evidence type="ECO:0000256" key="4">
    <source>
        <dbReference type="ARBA" id="ARBA00022525"/>
    </source>
</evidence>
<dbReference type="STRING" id="109376.A0A0D3DGQ0"/>
<evidence type="ECO:0000256" key="1">
    <source>
        <dbReference type="ARBA" id="ARBA00004613"/>
    </source>
</evidence>
<evidence type="ECO:0000256" key="5">
    <source>
        <dbReference type="ARBA" id="ARBA00022729"/>
    </source>
</evidence>
<dbReference type="HOGENOM" id="CLU_125658_1_1_1"/>
<evidence type="ECO:0000313" key="7">
    <source>
        <dbReference type="EnsemblPlants" id="Bo7g113480.1"/>
    </source>
</evidence>
<organism evidence="7 8">
    <name type="scientific">Brassica oleracea var. oleracea</name>
    <dbReference type="NCBI Taxonomy" id="109376"/>
    <lineage>
        <taxon>Eukaryota</taxon>
        <taxon>Viridiplantae</taxon>
        <taxon>Streptophyta</taxon>
        <taxon>Embryophyta</taxon>
        <taxon>Tracheophyta</taxon>
        <taxon>Spermatophyta</taxon>
        <taxon>Magnoliopsida</taxon>
        <taxon>eudicotyledons</taxon>
        <taxon>Gunneridae</taxon>
        <taxon>Pentapetalae</taxon>
        <taxon>rosids</taxon>
        <taxon>malvids</taxon>
        <taxon>Brassicales</taxon>
        <taxon>Brassicaceae</taxon>
        <taxon>Brassiceae</taxon>
        <taxon>Brassica</taxon>
    </lineage>
</organism>
<reference evidence="7 8" key="1">
    <citation type="journal article" date="2014" name="Genome Biol.">
        <title>Transcriptome and methylome profiling reveals relics of genome dominance in the mesopolyploid Brassica oleracea.</title>
        <authorList>
            <person name="Parkin I.A."/>
            <person name="Koh C."/>
            <person name="Tang H."/>
            <person name="Robinson S.J."/>
            <person name="Kagale S."/>
            <person name="Clarke W.E."/>
            <person name="Town C.D."/>
            <person name="Nixon J."/>
            <person name="Krishnakumar V."/>
            <person name="Bidwell S.L."/>
            <person name="Denoeud F."/>
            <person name="Belcram H."/>
            <person name="Links M.G."/>
            <person name="Just J."/>
            <person name="Clarke C."/>
            <person name="Bender T."/>
            <person name="Huebert T."/>
            <person name="Mason A.S."/>
            <person name="Pires J.C."/>
            <person name="Barker G."/>
            <person name="Moore J."/>
            <person name="Walley P.G."/>
            <person name="Manoli S."/>
            <person name="Batley J."/>
            <person name="Edwards D."/>
            <person name="Nelson M.N."/>
            <person name="Wang X."/>
            <person name="Paterson A.H."/>
            <person name="King G."/>
            <person name="Bancroft I."/>
            <person name="Chalhoub B."/>
            <person name="Sharpe A.G."/>
        </authorList>
    </citation>
    <scope>NUCLEOTIDE SEQUENCE</scope>
    <source>
        <strain evidence="7 8">cv. TO1000</strain>
    </source>
</reference>
<feature type="chain" id="PRO_5025095443" description="S-protein homolog" evidence="6">
    <location>
        <begin position="19"/>
        <end position="151"/>
    </location>
</feature>
<dbReference type="GeneID" id="106305657"/>
<keyword evidence="4 6" id="KW-0964">Secreted</keyword>
<dbReference type="eggNOG" id="ENOG502SQIK">
    <property type="taxonomic scope" value="Eukaryota"/>
</dbReference>
<keyword evidence="8" id="KW-1185">Reference proteome</keyword>
<dbReference type="Gramene" id="Bo7g113480.1">
    <property type="protein sequence ID" value="Bo7g113480.1"/>
    <property type="gene ID" value="Bo7g113480"/>
</dbReference>
<comment type="similarity">
    <text evidence="2 6">Belongs to the plant self-incompatibility (S1) protein family.</text>
</comment>
<keyword evidence="3 6" id="KW-0713">Self-incompatibility</keyword>
<proteinExistence type="inferred from homology"/>
<sequence>MSNIKQFLLAIYISLVLTCEDRVVARSATMRDIIGPKISEWQVMVVNGLATSETLFIHCKSKEDDLGEHNLRLGDRFSWNFGENMLHSTLFWCYLSKDDGHMNVEVFWDDVILFHRCGWKKCVWTAKTDGLYLWNFANGEDLLLEKWEAGW</sequence>
<dbReference type="GO" id="GO:0005576">
    <property type="term" value="C:extracellular region"/>
    <property type="evidence" value="ECO:0007669"/>
    <property type="project" value="UniProtKB-SubCell"/>
</dbReference>
<dbReference type="RefSeq" id="XP_013597458.1">
    <property type="nucleotide sequence ID" value="XM_013742004.1"/>
</dbReference>
<dbReference type="Pfam" id="PF05938">
    <property type="entry name" value="Self-incomp_S1"/>
    <property type="match status" value="1"/>
</dbReference>
<dbReference type="EnsemblPlants" id="Bo7g113480.1">
    <property type="protein sequence ID" value="Bo7g113480.1"/>
    <property type="gene ID" value="Bo7g113480"/>
</dbReference>
<name>A0A0D3DGQ0_BRAOL</name>
<evidence type="ECO:0000256" key="2">
    <source>
        <dbReference type="ARBA" id="ARBA00005581"/>
    </source>
</evidence>
<dbReference type="PANTHER" id="PTHR31232">
    <property type="match status" value="1"/>
</dbReference>
<dbReference type="Proteomes" id="UP000032141">
    <property type="component" value="Chromosome C7"/>
</dbReference>
<reference evidence="7" key="2">
    <citation type="submission" date="2015-03" db="UniProtKB">
        <authorList>
            <consortium name="EnsemblPlants"/>
        </authorList>
    </citation>
    <scope>IDENTIFICATION</scope>
</reference>